<feature type="binding site" description="axial binding residue" evidence="14">
    <location>
        <position position="428"/>
    </location>
    <ligand>
        <name>heme</name>
        <dbReference type="ChEBI" id="CHEBI:30413"/>
    </ligand>
    <ligandPart>
        <name>Fe</name>
        <dbReference type="ChEBI" id="CHEBI:18248"/>
    </ligandPart>
</feature>
<proteinExistence type="inferred from homology"/>
<comment type="similarity">
    <text evidence="5 15">Belongs to the cytochrome P450 family.</text>
</comment>
<accession>A0A7R9KL55</accession>
<dbReference type="PRINTS" id="PR00463">
    <property type="entry name" value="EP450I"/>
</dbReference>
<dbReference type="Gene3D" id="1.10.630.10">
    <property type="entry name" value="Cytochrome P450"/>
    <property type="match status" value="1"/>
</dbReference>
<gene>
    <name evidence="16" type="ORF">OSB1V03_LOCUS5262</name>
</gene>
<dbReference type="EMBL" id="CAJPIZ010002601">
    <property type="protein sequence ID" value="CAG2105253.1"/>
    <property type="molecule type" value="Genomic_DNA"/>
</dbReference>
<evidence type="ECO:0000256" key="8">
    <source>
        <dbReference type="ARBA" id="ARBA00022824"/>
    </source>
</evidence>
<evidence type="ECO:0000256" key="10">
    <source>
        <dbReference type="ARBA" id="ARBA00023002"/>
    </source>
</evidence>
<evidence type="ECO:0000256" key="2">
    <source>
        <dbReference type="ARBA" id="ARBA00003690"/>
    </source>
</evidence>
<keyword evidence="7 14" id="KW-0479">Metal-binding</keyword>
<dbReference type="GO" id="GO:0005506">
    <property type="term" value="F:iron ion binding"/>
    <property type="evidence" value="ECO:0007669"/>
    <property type="project" value="InterPro"/>
</dbReference>
<keyword evidence="13" id="KW-0472">Membrane</keyword>
<evidence type="ECO:0000256" key="13">
    <source>
        <dbReference type="ARBA" id="ARBA00023136"/>
    </source>
</evidence>
<dbReference type="FunFam" id="1.10.630.10:FF:000238">
    <property type="entry name" value="Cytochrome P450 2A6"/>
    <property type="match status" value="1"/>
</dbReference>
<comment type="subcellular location">
    <subcellularLocation>
        <location evidence="4">Endoplasmic reticulum membrane</location>
        <topology evidence="4">Peripheral membrane protein</topology>
    </subcellularLocation>
    <subcellularLocation>
        <location evidence="3">Microsome membrane</location>
        <topology evidence="3">Peripheral membrane protein</topology>
    </subcellularLocation>
</comment>
<name>A0A7R9KL55_9ACAR</name>
<keyword evidence="11 14" id="KW-0408">Iron</keyword>
<evidence type="ECO:0000256" key="1">
    <source>
        <dbReference type="ARBA" id="ARBA00001971"/>
    </source>
</evidence>
<dbReference type="PANTHER" id="PTHR24289">
    <property type="entry name" value="STEROID 17-ALPHA-HYDROXYLASE/17,20 LYASE"/>
    <property type="match status" value="1"/>
</dbReference>
<evidence type="ECO:0000256" key="11">
    <source>
        <dbReference type="ARBA" id="ARBA00023004"/>
    </source>
</evidence>
<dbReference type="InterPro" id="IPR036396">
    <property type="entry name" value="Cyt_P450_sf"/>
</dbReference>
<dbReference type="Proteomes" id="UP000759131">
    <property type="component" value="Unassembled WGS sequence"/>
</dbReference>
<comment type="cofactor">
    <cofactor evidence="1 14">
        <name>heme</name>
        <dbReference type="ChEBI" id="CHEBI:30413"/>
    </cofactor>
</comment>
<keyword evidence="9" id="KW-0492">Microsome</keyword>
<evidence type="ECO:0000256" key="4">
    <source>
        <dbReference type="ARBA" id="ARBA00004406"/>
    </source>
</evidence>
<evidence type="ECO:0000256" key="12">
    <source>
        <dbReference type="ARBA" id="ARBA00023033"/>
    </source>
</evidence>
<evidence type="ECO:0000256" key="15">
    <source>
        <dbReference type="RuleBase" id="RU000461"/>
    </source>
</evidence>
<dbReference type="AlphaFoldDB" id="A0A7R9KL55"/>
<evidence type="ECO:0000313" key="17">
    <source>
        <dbReference type="Proteomes" id="UP000759131"/>
    </source>
</evidence>
<protein>
    <recommendedName>
        <fullName evidence="18">Cytochrome P450</fullName>
    </recommendedName>
</protein>
<organism evidence="16">
    <name type="scientific">Medioppia subpectinata</name>
    <dbReference type="NCBI Taxonomy" id="1979941"/>
    <lineage>
        <taxon>Eukaryota</taxon>
        <taxon>Metazoa</taxon>
        <taxon>Ecdysozoa</taxon>
        <taxon>Arthropoda</taxon>
        <taxon>Chelicerata</taxon>
        <taxon>Arachnida</taxon>
        <taxon>Acari</taxon>
        <taxon>Acariformes</taxon>
        <taxon>Sarcoptiformes</taxon>
        <taxon>Oribatida</taxon>
        <taxon>Brachypylina</taxon>
        <taxon>Oppioidea</taxon>
        <taxon>Oppiidae</taxon>
        <taxon>Medioppia</taxon>
    </lineage>
</organism>
<evidence type="ECO:0000256" key="5">
    <source>
        <dbReference type="ARBA" id="ARBA00010617"/>
    </source>
</evidence>
<dbReference type="Pfam" id="PF00067">
    <property type="entry name" value="p450"/>
    <property type="match status" value="1"/>
</dbReference>
<dbReference type="InterPro" id="IPR002401">
    <property type="entry name" value="Cyt_P450_E_grp-I"/>
</dbReference>
<keyword evidence="17" id="KW-1185">Reference proteome</keyword>
<dbReference type="GO" id="GO:0020037">
    <property type="term" value="F:heme binding"/>
    <property type="evidence" value="ECO:0007669"/>
    <property type="project" value="InterPro"/>
</dbReference>
<dbReference type="GO" id="GO:0016705">
    <property type="term" value="F:oxidoreductase activity, acting on paired donors, with incorporation or reduction of molecular oxygen"/>
    <property type="evidence" value="ECO:0007669"/>
    <property type="project" value="InterPro"/>
</dbReference>
<dbReference type="GO" id="GO:0005789">
    <property type="term" value="C:endoplasmic reticulum membrane"/>
    <property type="evidence" value="ECO:0007669"/>
    <property type="project" value="UniProtKB-SubCell"/>
</dbReference>
<keyword evidence="10 15" id="KW-0560">Oxidoreductase</keyword>
<evidence type="ECO:0000313" key="16">
    <source>
        <dbReference type="EMBL" id="CAD7624823.1"/>
    </source>
</evidence>
<dbReference type="PROSITE" id="PS00086">
    <property type="entry name" value="CYTOCHROME_P450"/>
    <property type="match status" value="1"/>
</dbReference>
<dbReference type="EMBL" id="OC857176">
    <property type="protein sequence ID" value="CAD7624823.1"/>
    <property type="molecule type" value="Genomic_DNA"/>
</dbReference>
<evidence type="ECO:0000256" key="6">
    <source>
        <dbReference type="ARBA" id="ARBA00022617"/>
    </source>
</evidence>
<dbReference type="PANTHER" id="PTHR24289:SF1">
    <property type="entry name" value="STEROID 17-ALPHA-HYDROXYLASE_17,20 LYASE"/>
    <property type="match status" value="1"/>
</dbReference>
<reference evidence="16" key="1">
    <citation type="submission" date="2020-11" db="EMBL/GenBank/DDBJ databases">
        <authorList>
            <person name="Tran Van P."/>
        </authorList>
    </citation>
    <scope>NUCLEOTIDE SEQUENCE</scope>
</reference>
<dbReference type="OrthoDB" id="1103324at2759"/>
<dbReference type="InterPro" id="IPR017972">
    <property type="entry name" value="Cyt_P450_CS"/>
</dbReference>
<dbReference type="InterPro" id="IPR001128">
    <property type="entry name" value="Cyt_P450"/>
</dbReference>
<evidence type="ECO:0000256" key="3">
    <source>
        <dbReference type="ARBA" id="ARBA00004174"/>
    </source>
</evidence>
<evidence type="ECO:0000256" key="7">
    <source>
        <dbReference type="ARBA" id="ARBA00022723"/>
    </source>
</evidence>
<sequence>MVYYIAQFYKNRHNYPPGPIPLPLIGNMLTFRKYKRNWSMEILDFKRIYGPVFTLWVGPLPFVIICDPDMARDVFNKSEFSGRPTLLMSGIYNNEKHNDVIFNDYGPCWKYLRQVQHKAIGKYAKTKALSELVAKSVRQMVDNIITNEGIDKPFQTRHYAYDLFANILGSIMYSEKFDNKHPALKKYKYLTIDYIPEVGNAMMMYEFVPMSKYFMANPLAKYKCYFNELLIYTRNIYQNHDKTYDSNSLRDFCDILIAAKHEAIADDKLSAQYLTDDNLLVTLIDMFIAGVDTSQITLMWILLYLAYYPEYQDRLHSEINFELNSREPVAEDISRLNYTLAFVSEILRHRNVAPMGVFHKTLADCQLGAFSVPRNTQVLVHQFGIMNNTKYWTNADRFEPERFLDEHGQFIQTNPGAYMPFGCGRRICPGRALAINDELLSIKFL</sequence>
<dbReference type="GO" id="GO:0004497">
    <property type="term" value="F:monooxygenase activity"/>
    <property type="evidence" value="ECO:0007669"/>
    <property type="project" value="UniProtKB-KW"/>
</dbReference>
<keyword evidence="12 15" id="KW-0503">Monooxygenase</keyword>
<keyword evidence="8" id="KW-0256">Endoplasmic reticulum</keyword>
<evidence type="ECO:0000256" key="14">
    <source>
        <dbReference type="PIRSR" id="PIRSR602401-1"/>
    </source>
</evidence>
<dbReference type="PRINTS" id="PR00385">
    <property type="entry name" value="P450"/>
</dbReference>
<evidence type="ECO:0000256" key="9">
    <source>
        <dbReference type="ARBA" id="ARBA00022848"/>
    </source>
</evidence>
<evidence type="ECO:0008006" key="18">
    <source>
        <dbReference type="Google" id="ProtNLM"/>
    </source>
</evidence>
<comment type="function">
    <text evidence="2">May be involved in the metabolism of insect hormones and in the breakdown of synthetic insecticides.</text>
</comment>
<dbReference type="SUPFAM" id="SSF48264">
    <property type="entry name" value="Cytochrome P450"/>
    <property type="match status" value="1"/>
</dbReference>
<keyword evidence="6 14" id="KW-0349">Heme</keyword>